<dbReference type="PANTHER" id="PTHR33136:SF89">
    <property type="entry name" value="PROTEIN RALF-LIKE 19"/>
    <property type="match status" value="1"/>
</dbReference>
<sequence>MAPRLAFLLLLAVALVAQTFAAVSNSEWELTSVGAEADGGLISSSASTCNGLVGDCTDEDAGVDILSAEDTRRFLYGRQKYISYGALNRNRVPCNRRGHSYYNCRNSGRANPYRRGCTIITSSRGEELVSLSRNLETNDAPALPHKQKPTE</sequence>
<evidence type="ECO:0000256" key="2">
    <source>
        <dbReference type="ARBA" id="ARBA00022702"/>
    </source>
</evidence>
<comment type="similarity">
    <text evidence="1">Belongs to the plant rapid alkalinization factor (RALF) family.</text>
</comment>
<proteinExistence type="inferred from homology"/>
<evidence type="ECO:0000313" key="6">
    <source>
        <dbReference type="EMBL" id="WOL09144.1"/>
    </source>
</evidence>
<feature type="chain" id="PRO_5042878173" evidence="5">
    <location>
        <begin position="22"/>
        <end position="151"/>
    </location>
</feature>
<dbReference type="Pfam" id="PF05498">
    <property type="entry name" value="RALF"/>
    <property type="match status" value="1"/>
</dbReference>
<evidence type="ECO:0000256" key="3">
    <source>
        <dbReference type="ARBA" id="ARBA00022729"/>
    </source>
</evidence>
<dbReference type="InterPro" id="IPR008801">
    <property type="entry name" value="RALF"/>
</dbReference>
<keyword evidence="4" id="KW-1015">Disulfide bond</keyword>
<dbReference type="AlphaFoldDB" id="A0AAQ3KI69"/>
<keyword evidence="7" id="KW-1185">Reference proteome</keyword>
<dbReference type="EMBL" id="CP136894">
    <property type="protein sequence ID" value="WOL09144.1"/>
    <property type="molecule type" value="Genomic_DNA"/>
</dbReference>
<evidence type="ECO:0000256" key="5">
    <source>
        <dbReference type="SAM" id="SignalP"/>
    </source>
</evidence>
<keyword evidence="2" id="KW-0372">Hormone</keyword>
<dbReference type="Proteomes" id="UP001327560">
    <property type="component" value="Chromosome 5"/>
</dbReference>
<dbReference type="GO" id="GO:0005179">
    <property type="term" value="F:hormone activity"/>
    <property type="evidence" value="ECO:0007669"/>
    <property type="project" value="UniProtKB-KW"/>
</dbReference>
<dbReference type="GO" id="GO:0009506">
    <property type="term" value="C:plasmodesma"/>
    <property type="evidence" value="ECO:0007669"/>
    <property type="project" value="TreeGrafter"/>
</dbReference>
<dbReference type="GO" id="GO:0019722">
    <property type="term" value="P:calcium-mediated signaling"/>
    <property type="evidence" value="ECO:0007669"/>
    <property type="project" value="TreeGrafter"/>
</dbReference>
<evidence type="ECO:0000256" key="1">
    <source>
        <dbReference type="ARBA" id="ARBA00009178"/>
    </source>
</evidence>
<reference evidence="6 7" key="1">
    <citation type="submission" date="2023-10" db="EMBL/GenBank/DDBJ databases">
        <title>Chromosome-scale genome assembly provides insights into flower coloration mechanisms of Canna indica.</title>
        <authorList>
            <person name="Li C."/>
        </authorList>
    </citation>
    <scope>NUCLEOTIDE SEQUENCE [LARGE SCALE GENOMIC DNA]</scope>
    <source>
        <tissue evidence="6">Flower</tissue>
    </source>
</reference>
<gene>
    <name evidence="6" type="ORF">Cni_G17897</name>
</gene>
<feature type="signal peptide" evidence="5">
    <location>
        <begin position="1"/>
        <end position="21"/>
    </location>
</feature>
<keyword evidence="3 5" id="KW-0732">Signal</keyword>
<protein>
    <submittedName>
        <fullName evidence="6">Protein RALF-like 22</fullName>
    </submittedName>
</protein>
<evidence type="ECO:0000313" key="7">
    <source>
        <dbReference type="Proteomes" id="UP001327560"/>
    </source>
</evidence>
<organism evidence="6 7">
    <name type="scientific">Canna indica</name>
    <name type="common">Indian-shot</name>
    <dbReference type="NCBI Taxonomy" id="4628"/>
    <lineage>
        <taxon>Eukaryota</taxon>
        <taxon>Viridiplantae</taxon>
        <taxon>Streptophyta</taxon>
        <taxon>Embryophyta</taxon>
        <taxon>Tracheophyta</taxon>
        <taxon>Spermatophyta</taxon>
        <taxon>Magnoliopsida</taxon>
        <taxon>Liliopsida</taxon>
        <taxon>Zingiberales</taxon>
        <taxon>Cannaceae</taxon>
        <taxon>Canna</taxon>
    </lineage>
</organism>
<accession>A0AAQ3KI69</accession>
<dbReference type="PANTHER" id="PTHR33136">
    <property type="entry name" value="RAPID ALKALINIZATION FACTOR-LIKE"/>
    <property type="match status" value="1"/>
</dbReference>
<name>A0AAQ3KI69_9LILI</name>
<evidence type="ECO:0000256" key="4">
    <source>
        <dbReference type="ARBA" id="ARBA00023157"/>
    </source>
</evidence>